<gene>
    <name evidence="2" type="ORF">KY290_006838</name>
</gene>
<organism evidence="2 3">
    <name type="scientific">Solanum tuberosum</name>
    <name type="common">Potato</name>
    <dbReference type="NCBI Taxonomy" id="4113"/>
    <lineage>
        <taxon>Eukaryota</taxon>
        <taxon>Viridiplantae</taxon>
        <taxon>Streptophyta</taxon>
        <taxon>Embryophyta</taxon>
        <taxon>Tracheophyta</taxon>
        <taxon>Spermatophyta</taxon>
        <taxon>Magnoliopsida</taxon>
        <taxon>eudicotyledons</taxon>
        <taxon>Gunneridae</taxon>
        <taxon>Pentapetalae</taxon>
        <taxon>asterids</taxon>
        <taxon>lamiids</taxon>
        <taxon>Solanales</taxon>
        <taxon>Solanaceae</taxon>
        <taxon>Solanoideae</taxon>
        <taxon>Solaneae</taxon>
        <taxon>Solanum</taxon>
    </lineage>
</organism>
<protein>
    <recommendedName>
        <fullName evidence="4">Pollen Ole e 1 allergen and extensin family protein</fullName>
    </recommendedName>
</protein>
<keyword evidence="1" id="KW-0732">Signal</keyword>
<feature type="chain" id="PRO_5045439099" description="Pollen Ole e 1 allergen and extensin family protein" evidence="1">
    <location>
        <begin position="22"/>
        <end position="167"/>
    </location>
</feature>
<dbReference type="EMBL" id="JAIVGD010000003">
    <property type="protein sequence ID" value="KAH0775427.1"/>
    <property type="molecule type" value="Genomic_DNA"/>
</dbReference>
<feature type="signal peptide" evidence="1">
    <location>
        <begin position="1"/>
        <end position="21"/>
    </location>
</feature>
<name>A0ABQ7W6G5_SOLTU</name>
<proteinExistence type="predicted"/>
<evidence type="ECO:0008006" key="4">
    <source>
        <dbReference type="Google" id="ProtNLM"/>
    </source>
</evidence>
<evidence type="ECO:0000256" key="1">
    <source>
        <dbReference type="SAM" id="SignalP"/>
    </source>
</evidence>
<reference evidence="2 3" key="1">
    <citation type="journal article" date="2021" name="bioRxiv">
        <title>Chromosome-scale and haplotype-resolved genome assembly of a tetraploid potato cultivar.</title>
        <authorList>
            <person name="Sun H."/>
            <person name="Jiao W.-B."/>
            <person name="Krause K."/>
            <person name="Campoy J.A."/>
            <person name="Goel M."/>
            <person name="Folz-Donahue K."/>
            <person name="Kukat C."/>
            <person name="Huettel B."/>
            <person name="Schneeberger K."/>
        </authorList>
    </citation>
    <scope>NUCLEOTIDE SEQUENCE [LARGE SCALE GENOMIC DNA]</scope>
    <source>
        <strain evidence="2">SolTubOtavaFocal</strain>
        <tissue evidence="2">Leaves</tissue>
    </source>
</reference>
<evidence type="ECO:0000313" key="3">
    <source>
        <dbReference type="Proteomes" id="UP000826656"/>
    </source>
</evidence>
<accession>A0ABQ7W6G5</accession>
<keyword evidence="3" id="KW-1185">Reference proteome</keyword>
<dbReference type="PANTHER" id="PTHR47273:SF6">
    <property type="entry name" value="POLLEN OLE E 1 ALLERGEN AND EXTENSIN FAMILY PROTEIN"/>
    <property type="match status" value="1"/>
</dbReference>
<dbReference type="PANTHER" id="PTHR47273">
    <property type="entry name" value="EXPRESSED PROTEIN"/>
    <property type="match status" value="1"/>
</dbReference>
<comment type="caution">
    <text evidence="2">The sequence shown here is derived from an EMBL/GenBank/DDBJ whole genome shotgun (WGS) entry which is preliminary data.</text>
</comment>
<evidence type="ECO:0000313" key="2">
    <source>
        <dbReference type="EMBL" id="KAH0775427.1"/>
    </source>
</evidence>
<sequence length="167" mass="18430">MIQESIVILLSLLLIVPISWAINNPLIELSSREELAKIAGYGEEKLSTVFLHGTLLCGHTPYPVPGASVAVFCGTSGPGRVRRSSWAKNITNESGEFIIDVPSHLHANIHDPNLCHIQILHLPKDYSLCHRHSFTKRKTFTLTSSNIGVRVYTTPTIYLTSKASSRV</sequence>
<dbReference type="Pfam" id="PF01190">
    <property type="entry name" value="Pollen_Ole_e_1"/>
    <property type="match status" value="1"/>
</dbReference>
<dbReference type="Proteomes" id="UP000826656">
    <property type="component" value="Unassembled WGS sequence"/>
</dbReference>